<reference evidence="3" key="1">
    <citation type="submission" date="2021-03" db="EMBL/GenBank/DDBJ databases">
        <title>Assistant Professor.</title>
        <authorList>
            <person name="Huq M.A."/>
        </authorList>
    </citation>
    <scope>NUCLEOTIDE SEQUENCE [LARGE SCALE GENOMIC DNA]</scope>
    <source>
        <strain evidence="3">MAH-28</strain>
    </source>
</reference>
<evidence type="ECO:0000313" key="3">
    <source>
        <dbReference type="Proteomes" id="UP000679126"/>
    </source>
</evidence>
<keyword evidence="1" id="KW-0812">Transmembrane</keyword>
<accession>A0ABS3YIP1</accession>
<feature type="transmembrane region" description="Helical" evidence="1">
    <location>
        <begin position="6"/>
        <end position="27"/>
    </location>
</feature>
<comment type="caution">
    <text evidence="2">The sequence shown here is derived from an EMBL/GenBank/DDBJ whole genome shotgun (WGS) entry which is preliminary data.</text>
</comment>
<dbReference type="RefSeq" id="WP_209147297.1">
    <property type="nucleotide sequence ID" value="NZ_JAGHKP010000003.1"/>
</dbReference>
<keyword evidence="3" id="KW-1185">Reference proteome</keyword>
<gene>
    <name evidence="2" type="ORF">J7I43_18270</name>
</gene>
<evidence type="ECO:0000313" key="2">
    <source>
        <dbReference type="EMBL" id="MBO9154178.1"/>
    </source>
</evidence>
<keyword evidence="1" id="KW-0472">Membrane</keyword>
<dbReference type="EMBL" id="JAGHKP010000003">
    <property type="protein sequence ID" value="MBO9154178.1"/>
    <property type="molecule type" value="Genomic_DNA"/>
</dbReference>
<dbReference type="Proteomes" id="UP000679126">
    <property type="component" value="Unassembled WGS sequence"/>
</dbReference>
<proteinExistence type="predicted"/>
<evidence type="ECO:0000256" key="1">
    <source>
        <dbReference type="SAM" id="Phobius"/>
    </source>
</evidence>
<keyword evidence="1" id="KW-1133">Transmembrane helix</keyword>
<organism evidence="2 3">
    <name type="scientific">Chitinophaga chungangae</name>
    <dbReference type="NCBI Taxonomy" id="2821488"/>
    <lineage>
        <taxon>Bacteria</taxon>
        <taxon>Pseudomonadati</taxon>
        <taxon>Bacteroidota</taxon>
        <taxon>Chitinophagia</taxon>
        <taxon>Chitinophagales</taxon>
        <taxon>Chitinophagaceae</taxon>
        <taxon>Chitinophaga</taxon>
    </lineage>
</organism>
<name>A0ABS3YIP1_9BACT</name>
<sequence length="191" mass="21991">MILSNEAIAAYITAVASILVAIFAFIGQNRERNKNKRNANELEQFKQKLELYLSFKKESIVHAGQLLNYVYNIRVTANKAKDLEDIELQLSSLITSLQAFEKFYRENAHQTAELGWDVRSYAHDSLHHLSQLTHLKEKIKKTGLSEKISKDSIEIFARIWAHTCMYEDFLRSVLQELRNSISHFSDASAKS</sequence>
<protein>
    <recommendedName>
        <fullName evidence="4">DUF4760 domain-containing protein</fullName>
    </recommendedName>
</protein>
<evidence type="ECO:0008006" key="4">
    <source>
        <dbReference type="Google" id="ProtNLM"/>
    </source>
</evidence>